<organism evidence="1 2">
    <name type="scientific">Pseudomonas neuropathica</name>
    <dbReference type="NCBI Taxonomy" id="2730425"/>
    <lineage>
        <taxon>Bacteria</taxon>
        <taxon>Pseudomonadati</taxon>
        <taxon>Pseudomonadota</taxon>
        <taxon>Gammaproteobacteria</taxon>
        <taxon>Pseudomonadales</taxon>
        <taxon>Pseudomonadaceae</taxon>
        <taxon>Pseudomonas</taxon>
    </lineage>
</organism>
<evidence type="ECO:0000313" key="2">
    <source>
        <dbReference type="Proteomes" id="UP001622950"/>
    </source>
</evidence>
<comment type="caution">
    <text evidence="1">The sequence shown here is derived from an EMBL/GenBank/DDBJ whole genome shotgun (WGS) entry which is preliminary data.</text>
</comment>
<gene>
    <name evidence="1" type="ORF">ACJEBM_12395</name>
</gene>
<dbReference type="Proteomes" id="UP001622950">
    <property type="component" value="Unassembled WGS sequence"/>
</dbReference>
<reference evidence="1" key="1">
    <citation type="submission" date="2024-11" db="EMBL/GenBank/DDBJ databases">
        <authorList>
            <person name="Lucas J.A."/>
        </authorList>
    </citation>
    <scope>NUCLEOTIDE SEQUENCE</scope>
    <source>
        <strain evidence="1">Z 8.8</strain>
    </source>
</reference>
<dbReference type="EMBL" id="JBJHQE010000018">
    <property type="protein sequence ID" value="MFK9081470.1"/>
    <property type="molecule type" value="Genomic_DNA"/>
</dbReference>
<keyword evidence="2" id="KW-1185">Reference proteome</keyword>
<protein>
    <submittedName>
        <fullName evidence="1">Uncharacterized protein</fullName>
    </submittedName>
</protein>
<accession>A0ACC7MYX7</accession>
<proteinExistence type="predicted"/>
<sequence length="127" mass="14502">MELKKRGLNVLFHERNFTATHQIVIKSTYLDSAAQEVRLLESANIICNKTPLGWGSSKDSPADQSAIRLGTTEITRRGMKEHHMAWIAERIAEALHHSRSPELIAQDVIEFMKDFRTLYFCHDAATH</sequence>
<evidence type="ECO:0000313" key="1">
    <source>
        <dbReference type="EMBL" id="MFK9081470.1"/>
    </source>
</evidence>
<name>A0ACC7MYX7_9PSED</name>